<dbReference type="AlphaFoldDB" id="A0A833N4C0"/>
<organism evidence="3 4">
    <name type="scientific">Methylorubrum populi</name>
    <dbReference type="NCBI Taxonomy" id="223967"/>
    <lineage>
        <taxon>Bacteria</taxon>
        <taxon>Pseudomonadati</taxon>
        <taxon>Pseudomonadota</taxon>
        <taxon>Alphaproteobacteria</taxon>
        <taxon>Hyphomicrobiales</taxon>
        <taxon>Methylobacteriaceae</taxon>
        <taxon>Methylorubrum</taxon>
    </lineage>
</organism>
<sequence length="202" mass="22138">MGGFLAPLTSAPDDDLVLDQFLQRLVVGCTGLKPENVRTRYVTLDDGEKATSRNPNQRENWASVGVMSMEAEGQPALVHDGAGEGTSTQIQHMRLDVLASFYGPRSSALAELLRAALYVPQNRDTLFRANMGLVDVGAGRRVPEIVNASPRRRTDIGFRLRRRVERTYAIRNVLELNGTLTGQGGSQNGVVHQQNNLKTPRG</sequence>
<name>A0A833N4C0_9HYPH</name>
<reference evidence="3 4" key="1">
    <citation type="submission" date="2019-10" db="EMBL/GenBank/DDBJ databases">
        <title>Draft Genome Sequence of the Caffeine Degrading Methylotroph Methylorubrum populi PINKEL.</title>
        <authorList>
            <person name="Dawson S.C."/>
            <person name="Zhang X."/>
            <person name="Wright M.E."/>
            <person name="Sharma G."/>
            <person name="Langner J.T."/>
            <person name="Ditty J.L."/>
            <person name="Subuyuj G.A."/>
        </authorList>
    </citation>
    <scope>NUCLEOTIDE SEQUENCE [LARGE SCALE GENOMIC DNA]</scope>
    <source>
        <strain evidence="3 4">Pinkel</strain>
    </source>
</reference>
<evidence type="ECO:0000259" key="2">
    <source>
        <dbReference type="Pfam" id="PF23961"/>
    </source>
</evidence>
<dbReference type="Pfam" id="PF23961">
    <property type="entry name" value="Phage_tail_terminator_9"/>
    <property type="match status" value="1"/>
</dbReference>
<evidence type="ECO:0000313" key="3">
    <source>
        <dbReference type="EMBL" id="KAB7788039.1"/>
    </source>
</evidence>
<gene>
    <name evidence="3" type="ORF">F8B43_0044</name>
</gene>
<evidence type="ECO:0000313" key="4">
    <source>
        <dbReference type="Proteomes" id="UP000469949"/>
    </source>
</evidence>
<feature type="domain" description="Phage neck terminator protein gp12-like" evidence="2">
    <location>
        <begin position="20"/>
        <end position="180"/>
    </location>
</feature>
<dbReference type="RefSeq" id="WP_152275571.1">
    <property type="nucleotide sequence ID" value="NZ_WEKV01000001.1"/>
</dbReference>
<dbReference type="InterPro" id="IPR057087">
    <property type="entry name" value="Gp12-like"/>
</dbReference>
<accession>A0A833N4C0</accession>
<feature type="compositionally biased region" description="Polar residues" evidence="1">
    <location>
        <begin position="188"/>
        <end position="202"/>
    </location>
</feature>
<dbReference type="Proteomes" id="UP000469949">
    <property type="component" value="Unassembled WGS sequence"/>
</dbReference>
<feature type="region of interest" description="Disordered" evidence="1">
    <location>
        <begin position="181"/>
        <end position="202"/>
    </location>
</feature>
<comment type="caution">
    <text evidence="3">The sequence shown here is derived from an EMBL/GenBank/DDBJ whole genome shotgun (WGS) entry which is preliminary data.</text>
</comment>
<protein>
    <recommendedName>
        <fullName evidence="2">Phage neck terminator protein gp12-like domain-containing protein</fullName>
    </recommendedName>
</protein>
<dbReference type="EMBL" id="WEKV01000001">
    <property type="protein sequence ID" value="KAB7788039.1"/>
    <property type="molecule type" value="Genomic_DNA"/>
</dbReference>
<evidence type="ECO:0000256" key="1">
    <source>
        <dbReference type="SAM" id="MobiDB-lite"/>
    </source>
</evidence>
<proteinExistence type="predicted"/>